<accession>A0A164T0G0</accession>
<dbReference type="InterPro" id="IPR017853">
    <property type="entry name" value="GH"/>
</dbReference>
<proteinExistence type="predicted"/>
<comment type="caution">
    <text evidence="1">The sequence shown here is derived from an EMBL/GenBank/DDBJ whole genome shotgun (WGS) entry which is preliminary data.</text>
</comment>
<organism evidence="1">
    <name type="scientific">Daucus carota subsp. sativus</name>
    <name type="common">Carrot</name>
    <dbReference type="NCBI Taxonomy" id="79200"/>
    <lineage>
        <taxon>Eukaryota</taxon>
        <taxon>Viridiplantae</taxon>
        <taxon>Streptophyta</taxon>
        <taxon>Embryophyta</taxon>
        <taxon>Tracheophyta</taxon>
        <taxon>Spermatophyta</taxon>
        <taxon>Magnoliopsida</taxon>
        <taxon>eudicotyledons</taxon>
        <taxon>Gunneridae</taxon>
        <taxon>Pentapetalae</taxon>
        <taxon>asterids</taxon>
        <taxon>campanulids</taxon>
        <taxon>Apiales</taxon>
        <taxon>Apiaceae</taxon>
        <taxon>Apioideae</taxon>
        <taxon>Scandiceae</taxon>
        <taxon>Daucinae</taxon>
        <taxon>Daucus</taxon>
        <taxon>Daucus sect. Daucus</taxon>
    </lineage>
</organism>
<dbReference type="Gene3D" id="3.20.20.80">
    <property type="entry name" value="Glycosidases"/>
    <property type="match status" value="1"/>
</dbReference>
<name>A0A164T0G0_DAUCS</name>
<dbReference type="Gramene" id="KZM86898">
    <property type="protein sequence ID" value="KZM86898"/>
    <property type="gene ID" value="DCAR_024032"/>
</dbReference>
<sequence>MLNEPHTFVTQGYDVGLLHLFCMAGNSATEPYIVGHNDLLAHATAIIFTEKKYKADITSSCSCNCHRLYICRIIKRSAAKRLLHISEVAMEKV</sequence>
<protein>
    <submittedName>
        <fullName evidence="1">Uncharacterized protein</fullName>
    </submittedName>
</protein>
<dbReference type="AlphaFoldDB" id="A0A164T0G0"/>
<reference evidence="1" key="1">
    <citation type="journal article" date="2016" name="Nat. Genet.">
        <title>A high-quality carrot genome assembly provides new insights into carotenoid accumulation and asterid genome evolution.</title>
        <authorList>
            <person name="Iorizzo M."/>
            <person name="Ellison S."/>
            <person name="Senalik D."/>
            <person name="Zeng P."/>
            <person name="Satapoomin P."/>
            <person name="Huang J."/>
            <person name="Bowman M."/>
            <person name="Iovene M."/>
            <person name="Sanseverino W."/>
            <person name="Cavagnaro P."/>
            <person name="Yildiz M."/>
            <person name="Macko-Podgorni A."/>
            <person name="Moranska E."/>
            <person name="Grzebelus E."/>
            <person name="Grzebelus D."/>
            <person name="Ashrafi H."/>
            <person name="Zheng Z."/>
            <person name="Cheng S."/>
            <person name="Spooner D."/>
            <person name="Van Deynze A."/>
            <person name="Simon P."/>
        </authorList>
    </citation>
    <scope>NUCLEOTIDE SEQUENCE [LARGE SCALE GENOMIC DNA]</scope>
    <source>
        <tissue evidence="1">Leaf</tissue>
    </source>
</reference>
<dbReference type="STRING" id="79200.A0A164T0G0"/>
<evidence type="ECO:0000313" key="1">
    <source>
        <dbReference type="EMBL" id="KZM86898.1"/>
    </source>
</evidence>
<dbReference type="SUPFAM" id="SSF51445">
    <property type="entry name" value="(Trans)glycosidases"/>
    <property type="match status" value="1"/>
</dbReference>
<dbReference type="EMBL" id="LNRQ01000007">
    <property type="protein sequence ID" value="KZM86898.1"/>
    <property type="molecule type" value="Genomic_DNA"/>
</dbReference>
<gene>
    <name evidence="1" type="ORF">DCAR_024032</name>
</gene>